<evidence type="ECO:0000313" key="4">
    <source>
        <dbReference type="Proteomes" id="UP001501333"/>
    </source>
</evidence>
<dbReference type="PANTHER" id="PTHR44520">
    <property type="entry name" value="RESPONSE REGULATOR RCP1-RELATED"/>
    <property type="match status" value="1"/>
</dbReference>
<dbReference type="SUPFAM" id="SSF52172">
    <property type="entry name" value="CheY-like"/>
    <property type="match status" value="1"/>
</dbReference>
<protein>
    <recommendedName>
        <fullName evidence="2">Response regulatory domain-containing protein</fullName>
    </recommendedName>
</protein>
<dbReference type="CDD" id="cd17557">
    <property type="entry name" value="REC_Rcp-like"/>
    <property type="match status" value="1"/>
</dbReference>
<dbReference type="RefSeq" id="WP_229351030.1">
    <property type="nucleotide sequence ID" value="NZ_BAABAO010000003.1"/>
</dbReference>
<dbReference type="Proteomes" id="UP001501333">
    <property type="component" value="Unassembled WGS sequence"/>
</dbReference>
<dbReference type="PROSITE" id="PS50110">
    <property type="entry name" value="RESPONSE_REGULATORY"/>
    <property type="match status" value="1"/>
</dbReference>
<dbReference type="InterPro" id="IPR052893">
    <property type="entry name" value="TCS_response_regulator"/>
</dbReference>
<dbReference type="Gene3D" id="3.40.50.2300">
    <property type="match status" value="1"/>
</dbReference>
<gene>
    <name evidence="3" type="ORF">GCM10022250_03410</name>
</gene>
<dbReference type="SMART" id="SM00448">
    <property type="entry name" value="REC"/>
    <property type="match status" value="1"/>
</dbReference>
<feature type="modified residue" description="4-aspartylphosphate" evidence="1">
    <location>
        <position position="75"/>
    </location>
</feature>
<keyword evidence="4" id="KW-1185">Reference proteome</keyword>
<sequence length="165" mass="18611">MISSENARPANEGLNEKEPVKIILAEDDKDDQELFIDALEAADVPSEVVTVENGQELIDTLRDETQPDPDIIFIDVNMPVKGGRKALEEIKSDKELKDIPAVMLSTWNHPSDIEDTFDKGADLYVQKPNSFGGFVLILKKVFFLHWTKALLDPVKKLFFVSERNI</sequence>
<feature type="domain" description="Response regulatory" evidence="2">
    <location>
        <begin position="21"/>
        <end position="142"/>
    </location>
</feature>
<keyword evidence="1" id="KW-0597">Phosphoprotein</keyword>
<comment type="caution">
    <text evidence="3">The sequence shown here is derived from an EMBL/GenBank/DDBJ whole genome shotgun (WGS) entry which is preliminary data.</text>
</comment>
<accession>A0ABP7XLK3</accession>
<name>A0ABP7XLK3_9FLAO</name>
<organism evidence="3 4">
    <name type="scientific">Flavobacterium chungbukense</name>
    <dbReference type="NCBI Taxonomy" id="877464"/>
    <lineage>
        <taxon>Bacteria</taxon>
        <taxon>Pseudomonadati</taxon>
        <taxon>Bacteroidota</taxon>
        <taxon>Flavobacteriia</taxon>
        <taxon>Flavobacteriales</taxon>
        <taxon>Flavobacteriaceae</taxon>
        <taxon>Flavobacterium</taxon>
    </lineage>
</organism>
<dbReference type="InterPro" id="IPR011006">
    <property type="entry name" value="CheY-like_superfamily"/>
</dbReference>
<proteinExistence type="predicted"/>
<dbReference type="EMBL" id="BAABAO010000003">
    <property type="protein sequence ID" value="GAA4121614.1"/>
    <property type="molecule type" value="Genomic_DNA"/>
</dbReference>
<evidence type="ECO:0000256" key="1">
    <source>
        <dbReference type="PROSITE-ProRule" id="PRU00169"/>
    </source>
</evidence>
<dbReference type="InterPro" id="IPR001789">
    <property type="entry name" value="Sig_transdc_resp-reg_receiver"/>
</dbReference>
<evidence type="ECO:0000259" key="2">
    <source>
        <dbReference type="PROSITE" id="PS50110"/>
    </source>
</evidence>
<dbReference type="Pfam" id="PF00072">
    <property type="entry name" value="Response_reg"/>
    <property type="match status" value="1"/>
</dbReference>
<dbReference type="PANTHER" id="PTHR44520:SF2">
    <property type="entry name" value="RESPONSE REGULATOR RCP1"/>
    <property type="match status" value="1"/>
</dbReference>
<reference evidence="4" key="1">
    <citation type="journal article" date="2019" name="Int. J. Syst. Evol. Microbiol.">
        <title>The Global Catalogue of Microorganisms (GCM) 10K type strain sequencing project: providing services to taxonomists for standard genome sequencing and annotation.</title>
        <authorList>
            <consortium name="The Broad Institute Genomics Platform"/>
            <consortium name="The Broad Institute Genome Sequencing Center for Infectious Disease"/>
            <person name="Wu L."/>
            <person name="Ma J."/>
        </authorList>
    </citation>
    <scope>NUCLEOTIDE SEQUENCE [LARGE SCALE GENOMIC DNA]</scope>
    <source>
        <strain evidence="4">JCM 17386</strain>
    </source>
</reference>
<evidence type="ECO:0000313" key="3">
    <source>
        <dbReference type="EMBL" id="GAA4121614.1"/>
    </source>
</evidence>